<evidence type="ECO:0000313" key="1">
    <source>
        <dbReference type="EMBL" id="PSJ38718.1"/>
    </source>
</evidence>
<sequence>MIILLPTTVAASPVILTITGNIRHQGESLEQLEFTLEQLQALPQRELTTAHLWAREPHRYLGPDLALLMETLFGHARITTLHLEGLNGYSVAVDWPALAPHQPILAWQENGKTMSRRDKGPLWLLLPFERLSEPQLSDFRHYMVWQLHKIRVFTEPR</sequence>
<organism evidence="1 2">
    <name type="scientific">Zobellella taiwanensis</name>
    <dbReference type="NCBI Taxonomy" id="347535"/>
    <lineage>
        <taxon>Bacteria</taxon>
        <taxon>Pseudomonadati</taxon>
        <taxon>Pseudomonadota</taxon>
        <taxon>Gammaproteobacteria</taxon>
        <taxon>Aeromonadales</taxon>
        <taxon>Aeromonadaceae</taxon>
        <taxon>Zobellella</taxon>
    </lineage>
</organism>
<keyword evidence="2" id="KW-1185">Reference proteome</keyword>
<dbReference type="Gene3D" id="3.90.420.10">
    <property type="entry name" value="Oxidoreductase, molybdopterin-binding domain"/>
    <property type="match status" value="1"/>
</dbReference>
<proteinExistence type="predicted"/>
<dbReference type="SUPFAM" id="SSF56524">
    <property type="entry name" value="Oxidoreductase molybdopterin-binding domain"/>
    <property type="match status" value="1"/>
</dbReference>
<accession>A0A2P7QL70</accession>
<dbReference type="InterPro" id="IPR036374">
    <property type="entry name" value="OxRdtase_Mopterin-bd_sf"/>
</dbReference>
<dbReference type="AlphaFoldDB" id="A0A2P7QL70"/>
<dbReference type="EMBL" id="PXYH01000021">
    <property type="protein sequence ID" value="PSJ38718.1"/>
    <property type="molecule type" value="Genomic_DNA"/>
</dbReference>
<dbReference type="OrthoDB" id="9798763at2"/>
<gene>
    <name evidence="1" type="ORF">C7I36_13810</name>
</gene>
<dbReference type="Proteomes" id="UP000242181">
    <property type="component" value="Unassembled WGS sequence"/>
</dbReference>
<evidence type="ECO:0000313" key="2">
    <source>
        <dbReference type="Proteomes" id="UP000242181"/>
    </source>
</evidence>
<reference evidence="1 2" key="1">
    <citation type="submission" date="2018-03" db="EMBL/GenBank/DDBJ databases">
        <title>The draft genome of Zobellella taiwanensis JCM 13381.</title>
        <authorList>
            <person name="Liu L."/>
            <person name="Li L."/>
            <person name="Wang T."/>
            <person name="Zhang X."/>
            <person name="Liang L."/>
        </authorList>
    </citation>
    <scope>NUCLEOTIDE SEQUENCE [LARGE SCALE GENOMIC DNA]</scope>
    <source>
        <strain evidence="1 2">JCM 13381</strain>
    </source>
</reference>
<protein>
    <submittedName>
        <fullName evidence="1">Molybdopterin-binding protein</fullName>
    </submittedName>
</protein>
<comment type="caution">
    <text evidence="1">The sequence shown here is derived from an EMBL/GenBank/DDBJ whole genome shotgun (WGS) entry which is preliminary data.</text>
</comment>
<name>A0A2P7QL70_9GAMM</name>